<comment type="caution">
    <text evidence="1">The sequence shown here is derived from an EMBL/GenBank/DDBJ whole genome shotgun (WGS) entry which is preliminary data.</text>
</comment>
<evidence type="ECO:0000313" key="1">
    <source>
        <dbReference type="EMBL" id="TCP53457.1"/>
    </source>
</evidence>
<name>A0A4R2QUQ6_9PSEU</name>
<gene>
    <name evidence="1" type="ORF">EV191_10424</name>
</gene>
<organism evidence="1 2">
    <name type="scientific">Tamaricihabitans halophyticus</name>
    <dbReference type="NCBI Taxonomy" id="1262583"/>
    <lineage>
        <taxon>Bacteria</taxon>
        <taxon>Bacillati</taxon>
        <taxon>Actinomycetota</taxon>
        <taxon>Actinomycetes</taxon>
        <taxon>Pseudonocardiales</taxon>
        <taxon>Pseudonocardiaceae</taxon>
        <taxon>Tamaricihabitans</taxon>
    </lineage>
</organism>
<evidence type="ECO:0008006" key="3">
    <source>
        <dbReference type="Google" id="ProtNLM"/>
    </source>
</evidence>
<evidence type="ECO:0000313" key="2">
    <source>
        <dbReference type="Proteomes" id="UP000294911"/>
    </source>
</evidence>
<keyword evidence="2" id="KW-1185">Reference proteome</keyword>
<dbReference type="Proteomes" id="UP000294911">
    <property type="component" value="Unassembled WGS sequence"/>
</dbReference>
<proteinExistence type="predicted"/>
<dbReference type="EMBL" id="SLXQ01000004">
    <property type="protein sequence ID" value="TCP53457.1"/>
    <property type="molecule type" value="Genomic_DNA"/>
</dbReference>
<sequence length="220" mass="23322">MIQPLANAPGKRVRATRGLLGFALTSLLLAVGCSTENGEAPGSADPTTQGDGHGVSVLERLTGDKFCELLANADIEQQLEVKVMGSEGNERGRAPARQSPYFLTRECDYETDQFDLSTEISSQWQDDETDEQVLDEAFGDLEEGSAAADYQRIPGLGDAAGYAADPDLSDAGVARNDLVVVFRVGEERFSLTVGALGKPGQPQLQALAEMLLSATKTALG</sequence>
<dbReference type="OrthoDB" id="5197770at2"/>
<protein>
    <recommendedName>
        <fullName evidence="3">DUF3558 domain-containing protein</fullName>
    </recommendedName>
</protein>
<dbReference type="RefSeq" id="WP_132877190.1">
    <property type="nucleotide sequence ID" value="NZ_SLXQ01000004.1"/>
</dbReference>
<dbReference type="AlphaFoldDB" id="A0A4R2QUQ6"/>
<reference evidence="1 2" key="1">
    <citation type="submission" date="2019-03" db="EMBL/GenBank/DDBJ databases">
        <title>Genomic Encyclopedia of Type Strains, Phase IV (KMG-IV): sequencing the most valuable type-strain genomes for metagenomic binning, comparative biology and taxonomic classification.</title>
        <authorList>
            <person name="Goeker M."/>
        </authorList>
    </citation>
    <scope>NUCLEOTIDE SEQUENCE [LARGE SCALE GENOMIC DNA]</scope>
    <source>
        <strain evidence="1 2">DSM 45765</strain>
    </source>
</reference>
<accession>A0A4R2QUQ6</accession>